<feature type="chain" id="PRO_5040456358" evidence="2">
    <location>
        <begin position="20"/>
        <end position="425"/>
    </location>
</feature>
<dbReference type="Proteomes" id="UP001151699">
    <property type="component" value="Unassembled WGS sequence"/>
</dbReference>
<dbReference type="SUPFAM" id="SSF48371">
    <property type="entry name" value="ARM repeat"/>
    <property type="match status" value="1"/>
</dbReference>
<keyword evidence="4" id="KW-1185">Reference proteome</keyword>
<name>A0A9Q0RVT7_9DIPT</name>
<evidence type="ECO:0000256" key="1">
    <source>
        <dbReference type="SAM" id="Coils"/>
    </source>
</evidence>
<evidence type="ECO:0000313" key="4">
    <source>
        <dbReference type="Proteomes" id="UP001151699"/>
    </source>
</evidence>
<dbReference type="AlphaFoldDB" id="A0A9Q0RVT7"/>
<keyword evidence="1" id="KW-0175">Coiled coil</keyword>
<sequence>MKFLAVSVVVLAVFGAIFAAPGVNKGGYGHENDDSNGGLLGGLLGGKLLGAVTNTAQDLTKTVVKTVDTLAKAVAAILKDILAALSQILCAVNDILNQLSCAVGKVGGLLGHLTGAITEAVGGITVIVDGLGLGKIGCLVNDLIGNVGKTLNNVVRKVQCILDNLTGSIEDLLKDLEELVNELACAVLNLIAGVAEAVAELAQQVGDAVQKALVAIQAVINKVVELVNKVLCQLIETLKQNLPCELSKALIGLVKTVSNLLNQLDCVTGNILNEVEDLFTPFSQEDEDELVEDDEEFIEYVDENEPISWIPLQDQNVHGNNPIPKPSVDLVFERHGCNNVVVAKYYVANIHCQSAVGITTKQDIRKWATNAARKARYELMQQRFSKFTSCRCIREIYKMHRLMQLNPNGTYGFRLFARTRSAGPL</sequence>
<feature type="signal peptide" evidence="2">
    <location>
        <begin position="1"/>
        <end position="19"/>
    </location>
</feature>
<organism evidence="3 4">
    <name type="scientific">Pseudolycoriella hygida</name>
    <dbReference type="NCBI Taxonomy" id="35572"/>
    <lineage>
        <taxon>Eukaryota</taxon>
        <taxon>Metazoa</taxon>
        <taxon>Ecdysozoa</taxon>
        <taxon>Arthropoda</taxon>
        <taxon>Hexapoda</taxon>
        <taxon>Insecta</taxon>
        <taxon>Pterygota</taxon>
        <taxon>Neoptera</taxon>
        <taxon>Endopterygota</taxon>
        <taxon>Diptera</taxon>
        <taxon>Nematocera</taxon>
        <taxon>Sciaroidea</taxon>
        <taxon>Sciaridae</taxon>
        <taxon>Pseudolycoriella</taxon>
    </lineage>
</organism>
<evidence type="ECO:0000313" key="3">
    <source>
        <dbReference type="EMBL" id="KAJ6633869.1"/>
    </source>
</evidence>
<protein>
    <submittedName>
        <fullName evidence="3">Uncharacterized protein</fullName>
    </submittedName>
</protein>
<keyword evidence="2" id="KW-0732">Signal</keyword>
<comment type="caution">
    <text evidence="3">The sequence shown here is derived from an EMBL/GenBank/DDBJ whole genome shotgun (WGS) entry which is preliminary data.</text>
</comment>
<reference evidence="3" key="1">
    <citation type="submission" date="2022-07" db="EMBL/GenBank/DDBJ databases">
        <authorList>
            <person name="Trinca V."/>
            <person name="Uliana J.V.C."/>
            <person name="Torres T.T."/>
            <person name="Ward R.J."/>
            <person name="Monesi N."/>
        </authorList>
    </citation>
    <scope>NUCLEOTIDE SEQUENCE</scope>
    <source>
        <strain evidence="3">HSMRA1968</strain>
        <tissue evidence="3">Whole embryos</tissue>
    </source>
</reference>
<gene>
    <name evidence="3" type="ORF">Bhyg_15578</name>
</gene>
<dbReference type="InterPro" id="IPR016024">
    <property type="entry name" value="ARM-type_fold"/>
</dbReference>
<dbReference type="EMBL" id="WJQU01001611">
    <property type="protein sequence ID" value="KAJ6633869.1"/>
    <property type="molecule type" value="Genomic_DNA"/>
</dbReference>
<feature type="coiled-coil region" evidence="1">
    <location>
        <begin position="162"/>
        <end position="189"/>
    </location>
</feature>
<dbReference type="OrthoDB" id="10668584at2759"/>
<accession>A0A9Q0RVT7</accession>
<evidence type="ECO:0000256" key="2">
    <source>
        <dbReference type="SAM" id="SignalP"/>
    </source>
</evidence>
<proteinExistence type="predicted"/>